<dbReference type="GO" id="GO:0016020">
    <property type="term" value="C:membrane"/>
    <property type="evidence" value="ECO:0007669"/>
    <property type="project" value="UniProtKB-SubCell"/>
</dbReference>
<keyword evidence="10" id="KW-0325">Glycoprotein</keyword>
<dbReference type="InterPro" id="IPR000719">
    <property type="entry name" value="Prot_kinase_dom"/>
</dbReference>
<reference evidence="14 15" key="1">
    <citation type="journal article" date="2022" name="Nat. Genet.">
        <title>Improved pea reference genome and pan-genome highlight genomic features and evolutionary characteristics.</title>
        <authorList>
            <person name="Yang T."/>
            <person name="Liu R."/>
            <person name="Luo Y."/>
            <person name="Hu S."/>
            <person name="Wang D."/>
            <person name="Wang C."/>
            <person name="Pandey M.K."/>
            <person name="Ge S."/>
            <person name="Xu Q."/>
            <person name="Li N."/>
            <person name="Li G."/>
            <person name="Huang Y."/>
            <person name="Saxena R.K."/>
            <person name="Ji Y."/>
            <person name="Li M."/>
            <person name="Yan X."/>
            <person name="He Y."/>
            <person name="Liu Y."/>
            <person name="Wang X."/>
            <person name="Xiang C."/>
            <person name="Varshney R.K."/>
            <person name="Ding H."/>
            <person name="Gao S."/>
            <person name="Zong X."/>
        </authorList>
    </citation>
    <scope>NUCLEOTIDE SEQUENCE [LARGE SCALE GENOMIC DNA]</scope>
    <source>
        <strain evidence="14 15">cv. Zhongwan 6</strain>
    </source>
</reference>
<keyword evidence="6 11" id="KW-0547">Nucleotide-binding</keyword>
<dbReference type="Gene3D" id="3.80.10.10">
    <property type="entry name" value="Ribonuclease Inhibitor"/>
    <property type="match status" value="2"/>
</dbReference>
<keyword evidence="15" id="KW-1185">Reference proteome</keyword>
<dbReference type="SUPFAM" id="SSF56112">
    <property type="entry name" value="Protein kinase-like (PK-like)"/>
    <property type="match status" value="1"/>
</dbReference>
<dbReference type="Gene3D" id="1.10.510.10">
    <property type="entry name" value="Transferase(Phosphotransferase) domain 1"/>
    <property type="match status" value="1"/>
</dbReference>
<feature type="binding site" evidence="11">
    <location>
        <position position="369"/>
    </location>
    <ligand>
        <name>ATP</name>
        <dbReference type="ChEBI" id="CHEBI:30616"/>
    </ligand>
</feature>
<name>A0A9D4W3I9_PEA</name>
<dbReference type="Pfam" id="PF00069">
    <property type="entry name" value="Pkinase"/>
    <property type="match status" value="1"/>
</dbReference>
<dbReference type="PROSITE" id="PS00107">
    <property type="entry name" value="PROTEIN_KINASE_ATP"/>
    <property type="match status" value="1"/>
</dbReference>
<feature type="domain" description="Protein kinase" evidence="13">
    <location>
        <begin position="341"/>
        <end position="613"/>
    </location>
</feature>
<evidence type="ECO:0000256" key="11">
    <source>
        <dbReference type="PROSITE-ProRule" id="PRU10141"/>
    </source>
</evidence>
<evidence type="ECO:0000256" key="2">
    <source>
        <dbReference type="ARBA" id="ARBA00022614"/>
    </source>
</evidence>
<evidence type="ECO:0000256" key="12">
    <source>
        <dbReference type="SAM" id="Phobius"/>
    </source>
</evidence>
<evidence type="ECO:0000256" key="3">
    <source>
        <dbReference type="ARBA" id="ARBA00022692"/>
    </source>
</evidence>
<keyword evidence="5" id="KW-0677">Repeat</keyword>
<dbReference type="PANTHER" id="PTHR48007:SF67">
    <property type="entry name" value="POLLEN RECEPTOR-LIKE KINASE 1"/>
    <property type="match status" value="1"/>
</dbReference>
<evidence type="ECO:0000256" key="6">
    <source>
        <dbReference type="ARBA" id="ARBA00022741"/>
    </source>
</evidence>
<comment type="subcellular location">
    <subcellularLocation>
        <location evidence="1">Membrane</location>
    </subcellularLocation>
</comment>
<dbReference type="SUPFAM" id="SSF52058">
    <property type="entry name" value="L domain-like"/>
    <property type="match status" value="1"/>
</dbReference>
<gene>
    <name evidence="14" type="ORF">KIW84_060922</name>
</gene>
<dbReference type="InterPro" id="IPR017441">
    <property type="entry name" value="Protein_kinase_ATP_BS"/>
</dbReference>
<evidence type="ECO:0000256" key="8">
    <source>
        <dbReference type="ARBA" id="ARBA00022989"/>
    </source>
</evidence>
<dbReference type="FunFam" id="3.30.200.20:FF:000307">
    <property type="entry name" value="pollen receptor-like kinase 1"/>
    <property type="match status" value="1"/>
</dbReference>
<dbReference type="PANTHER" id="PTHR48007">
    <property type="entry name" value="LEUCINE-RICH REPEAT RECEPTOR-LIKE PROTEIN KINASE PXC1"/>
    <property type="match status" value="1"/>
</dbReference>
<keyword evidence="2" id="KW-0433">Leucine-rich repeat</keyword>
<keyword evidence="7 11" id="KW-0067">ATP-binding</keyword>
<evidence type="ECO:0000313" key="14">
    <source>
        <dbReference type="EMBL" id="KAI5394009.1"/>
    </source>
</evidence>
<keyword evidence="8 12" id="KW-1133">Transmembrane helix</keyword>
<dbReference type="PROSITE" id="PS50011">
    <property type="entry name" value="PROTEIN_KINASE_DOM"/>
    <property type="match status" value="1"/>
</dbReference>
<dbReference type="Gene3D" id="3.30.200.20">
    <property type="entry name" value="Phosphorylase Kinase, domain 1"/>
    <property type="match status" value="1"/>
</dbReference>
<dbReference type="InterPro" id="IPR011009">
    <property type="entry name" value="Kinase-like_dom_sf"/>
</dbReference>
<evidence type="ECO:0000256" key="4">
    <source>
        <dbReference type="ARBA" id="ARBA00022729"/>
    </source>
</evidence>
<proteinExistence type="predicted"/>
<evidence type="ECO:0000256" key="5">
    <source>
        <dbReference type="ARBA" id="ARBA00022737"/>
    </source>
</evidence>
<keyword evidence="4" id="KW-0732">Signal</keyword>
<protein>
    <recommendedName>
        <fullName evidence="13">Protein kinase domain-containing protein</fullName>
    </recommendedName>
</protein>
<evidence type="ECO:0000259" key="13">
    <source>
        <dbReference type="PROSITE" id="PS50011"/>
    </source>
</evidence>
<dbReference type="InterPro" id="IPR001611">
    <property type="entry name" value="Leu-rich_rpt"/>
</dbReference>
<dbReference type="InterPro" id="IPR032675">
    <property type="entry name" value="LRR_dom_sf"/>
</dbReference>
<dbReference type="GO" id="GO:0005524">
    <property type="term" value="F:ATP binding"/>
    <property type="evidence" value="ECO:0007669"/>
    <property type="project" value="UniProtKB-UniRule"/>
</dbReference>
<dbReference type="InterPro" id="IPR013210">
    <property type="entry name" value="LRR_N_plant-typ"/>
</dbReference>
<keyword evidence="9 12" id="KW-0472">Membrane</keyword>
<dbReference type="OrthoDB" id="418615at2759"/>
<feature type="transmembrane region" description="Helical" evidence="12">
    <location>
        <begin position="7"/>
        <end position="26"/>
    </location>
</feature>
<dbReference type="AlphaFoldDB" id="A0A9D4W3I9"/>
<dbReference type="Gramene" id="Psat06G0092200-T1">
    <property type="protein sequence ID" value="KAI5394009.1"/>
    <property type="gene ID" value="KIW84_060922"/>
</dbReference>
<accession>A0A9D4W3I9</accession>
<organism evidence="14 15">
    <name type="scientific">Pisum sativum</name>
    <name type="common">Garden pea</name>
    <name type="synonym">Lathyrus oleraceus</name>
    <dbReference type="NCBI Taxonomy" id="3888"/>
    <lineage>
        <taxon>Eukaryota</taxon>
        <taxon>Viridiplantae</taxon>
        <taxon>Streptophyta</taxon>
        <taxon>Embryophyta</taxon>
        <taxon>Tracheophyta</taxon>
        <taxon>Spermatophyta</taxon>
        <taxon>Magnoliopsida</taxon>
        <taxon>eudicotyledons</taxon>
        <taxon>Gunneridae</taxon>
        <taxon>Pentapetalae</taxon>
        <taxon>rosids</taxon>
        <taxon>fabids</taxon>
        <taxon>Fabales</taxon>
        <taxon>Fabaceae</taxon>
        <taxon>Papilionoideae</taxon>
        <taxon>50 kb inversion clade</taxon>
        <taxon>NPAAA clade</taxon>
        <taxon>Hologalegina</taxon>
        <taxon>IRL clade</taxon>
        <taxon>Fabeae</taxon>
        <taxon>Lathyrus</taxon>
    </lineage>
</organism>
<evidence type="ECO:0000256" key="1">
    <source>
        <dbReference type="ARBA" id="ARBA00004370"/>
    </source>
</evidence>
<comment type="caution">
    <text evidence="14">The sequence shown here is derived from an EMBL/GenBank/DDBJ whole genome shotgun (WGS) entry which is preliminary data.</text>
</comment>
<evidence type="ECO:0000313" key="15">
    <source>
        <dbReference type="Proteomes" id="UP001058974"/>
    </source>
</evidence>
<dbReference type="EMBL" id="JAMSHJ010000006">
    <property type="protein sequence ID" value="KAI5394009.1"/>
    <property type="molecule type" value="Genomic_DNA"/>
</dbReference>
<dbReference type="Pfam" id="PF08263">
    <property type="entry name" value="LRRNT_2"/>
    <property type="match status" value="1"/>
</dbReference>
<keyword evidence="3 12" id="KW-0812">Transmembrane</keyword>
<evidence type="ECO:0000256" key="10">
    <source>
        <dbReference type="ARBA" id="ARBA00023180"/>
    </source>
</evidence>
<feature type="transmembrane region" description="Helical" evidence="12">
    <location>
        <begin position="254"/>
        <end position="276"/>
    </location>
</feature>
<evidence type="ECO:0000256" key="7">
    <source>
        <dbReference type="ARBA" id="ARBA00022840"/>
    </source>
</evidence>
<dbReference type="Pfam" id="PF00560">
    <property type="entry name" value="LRR_1"/>
    <property type="match status" value="1"/>
</dbReference>
<evidence type="ECO:0000256" key="9">
    <source>
        <dbReference type="ARBA" id="ARBA00023136"/>
    </source>
</evidence>
<sequence>MMAHKKPFFYIFTFFMLSICFVPIFGDTNGQILIRFKGFLSNNNALNNWVDESNLCNWSGLLCTNNNFYGLRLENMGLGGKIDVDTLFELTNLVSFSVMNNSFEGPMPEFKKLVKLRGLFLSNNKFSGEILDNGFEGMVNLKRVFLAGNEFNGHIPFSLASLTRLLDLDLHDNSFGGNIPEFQQNVFRFFDLSNNQLEGQIPISLSNEPLTSFSGNKGLCGKPLNPCNISPTKSIVHPNSPPSTQGNRNKHKRLLRVLIVVLAIVLLASIVALLFIQSRRRRRSVKQLKPILGLQQNSQKTQSFKETQSIDLAGDFSKGENGELNFVREDRGSFDLQDLLRASAEVLGSGSFGSTYKAMISNGPIVVVKRFRHMNNVGKNEFFEHMEKLGSLKHPNLLPLVAFYYKKEEKFLVYDYGENGSLASHLHGRNGIVLNWSTRLKIIKGVARGLSHLYEEFPKQNLPHGHLKSSNVILNNSFEPLLTEYGLIPMTNKNHAQQFMASYKSPEVTHFDRPNGKTDIWCLGILILELLTGKFPSNYLRHGKGGESSDLATWVNTVVREEWTGEVFDKDIMGTRNGEGEMLKLLRIGMFCCEWSVERRLDWKDALAKIEELKEKDSEDESFSYVSEGDLYSKGVTDDDFSFSVVTDSHVDKIGNVTD</sequence>
<dbReference type="GO" id="GO:0004672">
    <property type="term" value="F:protein kinase activity"/>
    <property type="evidence" value="ECO:0007669"/>
    <property type="project" value="InterPro"/>
</dbReference>
<dbReference type="Proteomes" id="UP001058974">
    <property type="component" value="Chromosome 6"/>
</dbReference>
<dbReference type="FunFam" id="3.80.10.10:FF:000041">
    <property type="entry name" value="LRR receptor-like serine/threonine-protein kinase ERECTA"/>
    <property type="match status" value="1"/>
</dbReference>
<dbReference type="InterPro" id="IPR046959">
    <property type="entry name" value="PRK1-6/SRF4-like"/>
</dbReference>